<dbReference type="AlphaFoldDB" id="A0A0G0KA16"/>
<evidence type="ECO:0000313" key="1">
    <source>
        <dbReference type="EMBL" id="KKQ75657.1"/>
    </source>
</evidence>
<evidence type="ECO:0000313" key="2">
    <source>
        <dbReference type="Proteomes" id="UP000034181"/>
    </source>
</evidence>
<gene>
    <name evidence="1" type="ORF">US96_C0007G0005</name>
</gene>
<name>A0A0G0KA16_9BACT</name>
<sequence>MGLTNLSFTISNPLNGGKSIRKKMLVDSVSVYSILPAKQLYKLGIRPDSKQKFILANGREMEKDVGEARFGWHKLKRTSPVIFGDKNVYVLGVTTLEAMGVILNPIDRTLEKLPMTI</sequence>
<accession>A0A0G0KA16</accession>
<evidence type="ECO:0008006" key="3">
    <source>
        <dbReference type="Google" id="ProtNLM"/>
    </source>
</evidence>
<comment type="caution">
    <text evidence="1">The sequence shown here is derived from an EMBL/GenBank/DDBJ whole genome shotgun (WGS) entry which is preliminary data.</text>
</comment>
<organism evidence="1 2">
    <name type="scientific">Candidatus Woesebacteria bacterium GW2011_GWB1_38_5b</name>
    <dbReference type="NCBI Taxonomy" id="1618569"/>
    <lineage>
        <taxon>Bacteria</taxon>
        <taxon>Candidatus Woeseibacteriota</taxon>
    </lineage>
</organism>
<dbReference type="EMBL" id="LBUZ01000007">
    <property type="protein sequence ID" value="KKQ75657.1"/>
    <property type="molecule type" value="Genomic_DNA"/>
</dbReference>
<reference evidence="1 2" key="1">
    <citation type="journal article" date="2015" name="Nature">
        <title>rRNA introns, odd ribosomes, and small enigmatic genomes across a large radiation of phyla.</title>
        <authorList>
            <person name="Brown C.T."/>
            <person name="Hug L.A."/>
            <person name="Thomas B.C."/>
            <person name="Sharon I."/>
            <person name="Castelle C.J."/>
            <person name="Singh A."/>
            <person name="Wilkins M.J."/>
            <person name="Williams K.H."/>
            <person name="Banfield J.F."/>
        </authorList>
    </citation>
    <scope>NUCLEOTIDE SEQUENCE [LARGE SCALE GENOMIC DNA]</scope>
</reference>
<protein>
    <recommendedName>
        <fullName evidence="3">Aspartyl protease</fullName>
    </recommendedName>
</protein>
<dbReference type="Proteomes" id="UP000034181">
    <property type="component" value="Unassembled WGS sequence"/>
</dbReference>
<proteinExistence type="predicted"/>